<gene>
    <name evidence="2" type="ORF">Q0812_05165</name>
</gene>
<name>A0ABT8SLT9_9CAUL</name>
<dbReference type="Proteomes" id="UP001169063">
    <property type="component" value="Unassembled WGS sequence"/>
</dbReference>
<keyword evidence="1" id="KW-0812">Transmembrane</keyword>
<evidence type="ECO:0000313" key="2">
    <source>
        <dbReference type="EMBL" id="MDO1558813.1"/>
    </source>
</evidence>
<keyword evidence="1" id="KW-1133">Transmembrane helix</keyword>
<feature type="transmembrane region" description="Helical" evidence="1">
    <location>
        <begin position="110"/>
        <end position="128"/>
    </location>
</feature>
<dbReference type="InterPro" id="IPR018687">
    <property type="entry name" value="DUF2177_membr"/>
</dbReference>
<dbReference type="EMBL" id="JAUKTR010000002">
    <property type="protein sequence ID" value="MDO1558813.1"/>
    <property type="molecule type" value="Genomic_DNA"/>
</dbReference>
<sequence length="133" mass="14377">MQMVVAWITTAIVFAGVDAVWLSQMGPRLYKPVLGEILAPKPDLTAAVIFYLIYVTGLVLFVVAPALERGGLMKAVVMGALLGLMAYATYDLTNQATLRVWDWKITVIDLCWGAFVSAVSCAAAYMIASRVTS</sequence>
<accession>A0ABT8SLT9</accession>
<dbReference type="Pfam" id="PF09945">
    <property type="entry name" value="DUF2177"/>
    <property type="match status" value="1"/>
</dbReference>
<reference evidence="2" key="1">
    <citation type="submission" date="2023-07" db="EMBL/GenBank/DDBJ databases">
        <title>Brevundimonas soil sp. nov., isolated from the soil of chemical plant.</title>
        <authorList>
            <person name="Wu N."/>
        </authorList>
    </citation>
    <scope>NUCLEOTIDE SEQUENCE</scope>
    <source>
        <strain evidence="2">XZ-24</strain>
    </source>
</reference>
<feature type="transmembrane region" description="Helical" evidence="1">
    <location>
        <begin position="43"/>
        <end position="64"/>
    </location>
</feature>
<feature type="transmembrane region" description="Helical" evidence="1">
    <location>
        <begin position="71"/>
        <end position="90"/>
    </location>
</feature>
<keyword evidence="1" id="KW-0472">Membrane</keyword>
<evidence type="ECO:0000256" key="1">
    <source>
        <dbReference type="SAM" id="Phobius"/>
    </source>
</evidence>
<protein>
    <submittedName>
        <fullName evidence="2">DUF2177 family protein</fullName>
    </submittedName>
</protein>
<comment type="caution">
    <text evidence="2">The sequence shown here is derived from an EMBL/GenBank/DDBJ whole genome shotgun (WGS) entry which is preliminary data.</text>
</comment>
<dbReference type="RefSeq" id="WP_302109249.1">
    <property type="nucleotide sequence ID" value="NZ_JAUKTR010000002.1"/>
</dbReference>
<keyword evidence="3" id="KW-1185">Reference proteome</keyword>
<proteinExistence type="predicted"/>
<organism evidence="2 3">
    <name type="scientific">Peiella sedimenti</name>
    <dbReference type="NCBI Taxonomy" id="3061083"/>
    <lineage>
        <taxon>Bacteria</taxon>
        <taxon>Pseudomonadati</taxon>
        <taxon>Pseudomonadota</taxon>
        <taxon>Alphaproteobacteria</taxon>
        <taxon>Caulobacterales</taxon>
        <taxon>Caulobacteraceae</taxon>
        <taxon>Peiella</taxon>
    </lineage>
</organism>
<evidence type="ECO:0000313" key="3">
    <source>
        <dbReference type="Proteomes" id="UP001169063"/>
    </source>
</evidence>